<evidence type="ECO:0000313" key="1">
    <source>
        <dbReference type="EMBL" id="HIZ08690.1"/>
    </source>
</evidence>
<dbReference type="Proteomes" id="UP000824024">
    <property type="component" value="Unassembled WGS sequence"/>
</dbReference>
<proteinExistence type="predicted"/>
<dbReference type="EMBL" id="DXCH01000328">
    <property type="protein sequence ID" value="HIZ08690.1"/>
    <property type="molecule type" value="Genomic_DNA"/>
</dbReference>
<dbReference type="AlphaFoldDB" id="A0A9D2D532"/>
<sequence length="73" mass="8789">MFRHKKKSDRKEFDREKMIPAVRSSICTGEKVAGFRNKQTGKFEEVMMIRTEQELQEFADMYGFERAEIQVFY</sequence>
<accession>A0A9D2D532</accession>
<name>A0A9D2D532_9FIRM</name>
<evidence type="ECO:0000313" key="2">
    <source>
        <dbReference type="Proteomes" id="UP000824024"/>
    </source>
</evidence>
<organism evidence="1 2">
    <name type="scientific">Candidatus Eubacterium avistercoris</name>
    <dbReference type="NCBI Taxonomy" id="2838567"/>
    <lineage>
        <taxon>Bacteria</taxon>
        <taxon>Bacillati</taxon>
        <taxon>Bacillota</taxon>
        <taxon>Clostridia</taxon>
        <taxon>Eubacteriales</taxon>
        <taxon>Eubacteriaceae</taxon>
        <taxon>Eubacterium</taxon>
    </lineage>
</organism>
<reference evidence="1" key="2">
    <citation type="submission" date="2021-04" db="EMBL/GenBank/DDBJ databases">
        <authorList>
            <person name="Gilroy R."/>
        </authorList>
    </citation>
    <scope>NUCLEOTIDE SEQUENCE</scope>
    <source>
        <strain evidence="1">CHK192-9172</strain>
    </source>
</reference>
<comment type="caution">
    <text evidence="1">The sequence shown here is derived from an EMBL/GenBank/DDBJ whole genome shotgun (WGS) entry which is preliminary data.</text>
</comment>
<gene>
    <name evidence="1" type="ORF">IAA08_12240</name>
</gene>
<protein>
    <submittedName>
        <fullName evidence="1">Aspartate dehydrogenase</fullName>
    </submittedName>
</protein>
<reference evidence="1" key="1">
    <citation type="journal article" date="2021" name="PeerJ">
        <title>Extensive microbial diversity within the chicken gut microbiome revealed by metagenomics and culture.</title>
        <authorList>
            <person name="Gilroy R."/>
            <person name="Ravi A."/>
            <person name="Getino M."/>
            <person name="Pursley I."/>
            <person name="Horton D.L."/>
            <person name="Alikhan N.F."/>
            <person name="Baker D."/>
            <person name="Gharbi K."/>
            <person name="Hall N."/>
            <person name="Watson M."/>
            <person name="Adriaenssens E.M."/>
            <person name="Foster-Nyarko E."/>
            <person name="Jarju S."/>
            <person name="Secka A."/>
            <person name="Antonio M."/>
            <person name="Oren A."/>
            <person name="Chaudhuri R.R."/>
            <person name="La Ragione R."/>
            <person name="Hildebrand F."/>
            <person name="Pallen M.J."/>
        </authorList>
    </citation>
    <scope>NUCLEOTIDE SEQUENCE</scope>
    <source>
        <strain evidence="1">CHK192-9172</strain>
    </source>
</reference>